<feature type="compositionally biased region" description="Basic residues" evidence="1">
    <location>
        <begin position="424"/>
        <end position="438"/>
    </location>
</feature>
<comment type="caution">
    <text evidence="4">The sequence shown here is derived from an EMBL/GenBank/DDBJ whole genome shotgun (WGS) entry which is preliminary data.</text>
</comment>
<feature type="compositionally biased region" description="Acidic residues" evidence="1">
    <location>
        <begin position="347"/>
        <end position="356"/>
    </location>
</feature>
<protein>
    <recommendedName>
        <fullName evidence="3">DUF4773 domain-containing protein</fullName>
    </recommendedName>
</protein>
<accession>A0A0L0C846</accession>
<feature type="compositionally biased region" description="Low complexity" evidence="1">
    <location>
        <begin position="387"/>
        <end position="408"/>
    </location>
</feature>
<dbReference type="EMBL" id="JRES01000777">
    <property type="protein sequence ID" value="KNC28402.1"/>
    <property type="molecule type" value="Genomic_DNA"/>
</dbReference>
<keyword evidence="5" id="KW-1185">Reference proteome</keyword>
<proteinExistence type="predicted"/>
<dbReference type="Proteomes" id="UP000037069">
    <property type="component" value="Unassembled WGS sequence"/>
</dbReference>
<evidence type="ECO:0000256" key="1">
    <source>
        <dbReference type="SAM" id="MobiDB-lite"/>
    </source>
</evidence>
<keyword evidence="2" id="KW-0732">Signal</keyword>
<feature type="domain" description="DUF4773" evidence="3">
    <location>
        <begin position="142"/>
        <end position="260"/>
    </location>
</feature>
<dbReference type="OMA" id="GPGCAKI"/>
<evidence type="ECO:0000313" key="5">
    <source>
        <dbReference type="Proteomes" id="UP000037069"/>
    </source>
</evidence>
<dbReference type="AlphaFoldDB" id="A0A0L0C846"/>
<reference evidence="4 5" key="1">
    <citation type="journal article" date="2015" name="Nat. Commun.">
        <title>Lucilia cuprina genome unlocks parasitic fly biology to underpin future interventions.</title>
        <authorList>
            <person name="Anstead C.A."/>
            <person name="Korhonen P.K."/>
            <person name="Young N.D."/>
            <person name="Hall R.S."/>
            <person name="Jex A.R."/>
            <person name="Murali S.C."/>
            <person name="Hughes D.S."/>
            <person name="Lee S.F."/>
            <person name="Perry T."/>
            <person name="Stroehlein A.J."/>
            <person name="Ansell B.R."/>
            <person name="Breugelmans B."/>
            <person name="Hofmann A."/>
            <person name="Qu J."/>
            <person name="Dugan S."/>
            <person name="Lee S.L."/>
            <person name="Chao H."/>
            <person name="Dinh H."/>
            <person name="Han Y."/>
            <person name="Doddapaneni H.V."/>
            <person name="Worley K.C."/>
            <person name="Muzny D.M."/>
            <person name="Ioannidis P."/>
            <person name="Waterhouse R.M."/>
            <person name="Zdobnov E.M."/>
            <person name="James P.J."/>
            <person name="Bagnall N.H."/>
            <person name="Kotze A.C."/>
            <person name="Gibbs R.A."/>
            <person name="Richards S."/>
            <person name="Batterham P."/>
            <person name="Gasser R.B."/>
        </authorList>
    </citation>
    <scope>NUCLEOTIDE SEQUENCE [LARGE SCALE GENOMIC DNA]</scope>
    <source>
        <strain evidence="4 5">LS</strain>
        <tissue evidence="4">Full body</tissue>
    </source>
</reference>
<dbReference type="Pfam" id="PF15998">
    <property type="entry name" value="DUF4773"/>
    <property type="match status" value="1"/>
</dbReference>
<dbReference type="STRING" id="7375.A0A0L0C846"/>
<name>A0A0L0C846_LUCCU</name>
<feature type="signal peptide" evidence="2">
    <location>
        <begin position="1"/>
        <end position="20"/>
    </location>
</feature>
<evidence type="ECO:0000313" key="4">
    <source>
        <dbReference type="EMBL" id="KNC28402.1"/>
    </source>
</evidence>
<feature type="region of interest" description="Disordered" evidence="1">
    <location>
        <begin position="265"/>
        <end position="442"/>
    </location>
</feature>
<dbReference type="PANTHER" id="PTHR36299">
    <property type="entry name" value="AGAP008005-PA"/>
    <property type="match status" value="1"/>
</dbReference>
<evidence type="ECO:0000256" key="2">
    <source>
        <dbReference type="SAM" id="SignalP"/>
    </source>
</evidence>
<feature type="chain" id="PRO_5005535939" description="DUF4773 domain-containing protein" evidence="2">
    <location>
        <begin position="21"/>
        <end position="459"/>
    </location>
</feature>
<feature type="compositionally biased region" description="Acidic residues" evidence="1">
    <location>
        <begin position="275"/>
        <end position="333"/>
    </location>
</feature>
<sequence length="459" mass="49252">MRKTLVLLCLALACLSHTQAAVYRRGDKISENFKQLDLAPEEIDPDVAPLSHHQQQQQQQIETVDETTDEILNVNENEILDEAGDNEIIDESGNEIPQSVATVAPVVATTVAPVTVSAAAPAETAAATPVKGEPEPTGLAKYCKCNENHCDCCRNFNLPLIPVKGPGCARMTYLGNEKMSISLKYGDLTLASRTVSSKRARPICVGLPGGYSQFCGRVYGLSKANENFKACLACLGFELRADDEVEAALRVSCFKFGPEGLRVAEAEPLPVDTNKEEDDDDDDIFGFGAGDDEEEEDDYNEDDEEEEEEADDDADTDSDAEYADDDAEDDAPADADYGGFSLAGLLDELDDDEDEESKPSDTPVVAPADASTRTAVDSVQSKDDKGTAAATAPAAEAMETVAPVAAMTDLATTAPESMPDTTAKTKKSKKARKNKKKKAADSEGDFAYEILNGLLDFFN</sequence>
<gene>
    <name evidence="4" type="ORF">FF38_02131</name>
</gene>
<dbReference type="PANTHER" id="PTHR36299:SF3">
    <property type="entry name" value="FI03431P"/>
    <property type="match status" value="1"/>
</dbReference>
<dbReference type="InterPro" id="IPR031941">
    <property type="entry name" value="DUF4773"/>
</dbReference>
<organism evidence="4 5">
    <name type="scientific">Lucilia cuprina</name>
    <name type="common">Green bottle fly</name>
    <name type="synonym">Australian sheep blowfly</name>
    <dbReference type="NCBI Taxonomy" id="7375"/>
    <lineage>
        <taxon>Eukaryota</taxon>
        <taxon>Metazoa</taxon>
        <taxon>Ecdysozoa</taxon>
        <taxon>Arthropoda</taxon>
        <taxon>Hexapoda</taxon>
        <taxon>Insecta</taxon>
        <taxon>Pterygota</taxon>
        <taxon>Neoptera</taxon>
        <taxon>Endopterygota</taxon>
        <taxon>Diptera</taxon>
        <taxon>Brachycera</taxon>
        <taxon>Muscomorpha</taxon>
        <taxon>Oestroidea</taxon>
        <taxon>Calliphoridae</taxon>
        <taxon>Luciliinae</taxon>
        <taxon>Lucilia</taxon>
    </lineage>
</organism>
<dbReference type="OrthoDB" id="5952164at2759"/>
<evidence type="ECO:0000259" key="3">
    <source>
        <dbReference type="Pfam" id="PF15998"/>
    </source>
</evidence>